<sequence>MGGGNLEGKVHLVKWDAVCTEKHKGGLGLRRIATLNRALLGKWIWRFACEKNNFWNQVITTKYGQEDYGWRPKKVSGAAGVGVWKEIMKESDWCWENLAFIVGKGSKIKFWKDRWCTDIPLSQCFNQLFVLAVHRDATIEEMWDQDSGQGDWKLVFVRDFNDWEMDMVGELLHTLRGYRPSLEDDSVVWRQGRNGIFKIKEAYRQLDKPNITVFPARRIWVDRVPTKSVFLLGRLRGGRCSLWIDSMTRALWDIIFGLIDVKWVLPETDKPPALPAILSGEIIISSSKETYRQGQRERALAILHQMIEDAHKGKRQFLSGKLHNLARAVADEETETRGEGPYTDRKVLLNFDKDGVLGLGLRAIKQTPSSAAGENNMQPVGYDIKDTGKRLFGPISAKPTTFLSQFILHIAAIGDIVDGTDTTHDFNFFSLVYEWPKDLLTRLVFDRGSTDAAGKVAEIMCADFVHEVISACVPPVYPPRSGHGWACIPVIPTCPKSNSENKVLSPSSREAKPNFYSRSSATPGVPLYPLQLDIVKHLVKLSPVRAVLACVFGSSILYNGNDSSLSSSLNSGLLQAPDADRLFYEFALDQSERFPTLNRWIQMQTNLHRVSEFAITAKHTDNDSMVIPEARTAIKRFREHDSDTESEVDDIVNSSNLSTTFTDFNSQTSVAPDNLWRDSPKHEISEDTTVFLSFDWENEVPYEKAVERLIDEGNLMDALALSDRFLRNGASDRLLQLLIEGGEENHSGSGQPQGYGALALGATVGSIACG</sequence>
<organism evidence="1 2">
    <name type="scientific">Vitis vinifera</name>
    <name type="common">Grape</name>
    <dbReference type="NCBI Taxonomy" id="29760"/>
    <lineage>
        <taxon>Eukaryota</taxon>
        <taxon>Viridiplantae</taxon>
        <taxon>Streptophyta</taxon>
        <taxon>Embryophyta</taxon>
        <taxon>Tracheophyta</taxon>
        <taxon>Spermatophyta</taxon>
        <taxon>Magnoliopsida</taxon>
        <taxon>eudicotyledons</taxon>
        <taxon>Gunneridae</taxon>
        <taxon>Pentapetalae</taxon>
        <taxon>rosids</taxon>
        <taxon>Vitales</taxon>
        <taxon>Vitaceae</taxon>
        <taxon>Viteae</taxon>
        <taxon>Vitis</taxon>
    </lineage>
</organism>
<accession>A0A438KEH6</accession>
<dbReference type="AlphaFoldDB" id="A0A438KEH6"/>
<dbReference type="EMBL" id="QGNW01000008">
    <property type="protein sequence ID" value="RVX19580.1"/>
    <property type="molecule type" value="Genomic_DNA"/>
</dbReference>
<name>A0A438KEH6_VITVI</name>
<dbReference type="Proteomes" id="UP000288805">
    <property type="component" value="Unassembled WGS sequence"/>
</dbReference>
<reference evidence="1 2" key="1">
    <citation type="journal article" date="2018" name="PLoS Genet.">
        <title>Population sequencing reveals clonal diversity and ancestral inbreeding in the grapevine cultivar Chardonnay.</title>
        <authorList>
            <person name="Roach M.J."/>
            <person name="Johnson D.L."/>
            <person name="Bohlmann J."/>
            <person name="van Vuuren H.J."/>
            <person name="Jones S.J."/>
            <person name="Pretorius I.S."/>
            <person name="Schmidt S.A."/>
            <person name="Borneman A.R."/>
        </authorList>
    </citation>
    <scope>NUCLEOTIDE SEQUENCE [LARGE SCALE GENOMIC DNA]</scope>
    <source>
        <strain evidence="2">cv. Chardonnay</strain>
        <tissue evidence="1">Leaf</tissue>
    </source>
</reference>
<gene>
    <name evidence="1" type="primary">VvCHDp000001_582</name>
    <name evidence="1" type="ORF">CK203_005363</name>
</gene>
<protein>
    <submittedName>
        <fullName evidence="1">Putative ribonuclease H protein</fullName>
    </submittedName>
</protein>
<evidence type="ECO:0000313" key="2">
    <source>
        <dbReference type="Proteomes" id="UP000288805"/>
    </source>
</evidence>
<evidence type="ECO:0000313" key="1">
    <source>
        <dbReference type="EMBL" id="RVX19580.1"/>
    </source>
</evidence>
<dbReference type="PANTHER" id="PTHR35478">
    <property type="entry name" value="ZINC FINGER FYVE DOMAIN PROTEIN"/>
    <property type="match status" value="1"/>
</dbReference>
<comment type="caution">
    <text evidence="1">The sequence shown here is derived from an EMBL/GenBank/DDBJ whole genome shotgun (WGS) entry which is preliminary data.</text>
</comment>
<proteinExistence type="predicted"/>
<dbReference type="PANTHER" id="PTHR35478:SF1">
    <property type="entry name" value="ZINC FINGER FYVE DOMAIN-CONTAINING PROTEIN 26"/>
    <property type="match status" value="1"/>
</dbReference>